<dbReference type="Gene3D" id="1.10.340.70">
    <property type="match status" value="1"/>
</dbReference>
<dbReference type="CDD" id="cd00303">
    <property type="entry name" value="retropepsin_like"/>
    <property type="match status" value="1"/>
</dbReference>
<organism evidence="3 4">
    <name type="scientific">Pristionchus pacificus</name>
    <name type="common">Parasitic nematode worm</name>
    <dbReference type="NCBI Taxonomy" id="54126"/>
    <lineage>
        <taxon>Eukaryota</taxon>
        <taxon>Metazoa</taxon>
        <taxon>Ecdysozoa</taxon>
        <taxon>Nematoda</taxon>
        <taxon>Chromadorea</taxon>
        <taxon>Rhabditida</taxon>
        <taxon>Rhabditina</taxon>
        <taxon>Diplogasteromorpha</taxon>
        <taxon>Diplogasteroidea</taxon>
        <taxon>Neodiplogasteridae</taxon>
        <taxon>Pristionchus</taxon>
    </lineage>
</organism>
<proteinExistence type="predicted"/>
<gene>
    <name evidence="3" type="primary">WBGene00272675</name>
</gene>
<dbReference type="GO" id="GO:0003676">
    <property type="term" value="F:nucleic acid binding"/>
    <property type="evidence" value="ECO:0007669"/>
    <property type="project" value="InterPro"/>
</dbReference>
<name>A0A2A6CKB7_PRIPA</name>
<dbReference type="GO" id="GO:0008270">
    <property type="term" value="F:zinc ion binding"/>
    <property type="evidence" value="ECO:0007669"/>
    <property type="project" value="InterPro"/>
</dbReference>
<dbReference type="InterPro" id="IPR041588">
    <property type="entry name" value="Integrase_H2C2"/>
</dbReference>
<keyword evidence="4" id="KW-1185">Reference proteome</keyword>
<feature type="region of interest" description="Disordered" evidence="2">
    <location>
        <begin position="547"/>
        <end position="567"/>
    </location>
</feature>
<dbReference type="OrthoDB" id="5858386at2759"/>
<dbReference type="SUPFAM" id="SSF57756">
    <property type="entry name" value="Retrovirus zinc finger-like domains"/>
    <property type="match status" value="1"/>
</dbReference>
<protein>
    <submittedName>
        <fullName evidence="3">Integrase_H2C2 domain-containing protein</fullName>
    </submittedName>
</protein>
<keyword evidence="1" id="KW-0175">Coiled coil</keyword>
<evidence type="ECO:0000256" key="2">
    <source>
        <dbReference type="SAM" id="MobiDB-lite"/>
    </source>
</evidence>
<dbReference type="PANTHER" id="PTHR47266">
    <property type="entry name" value="ENDONUCLEASE-RELATED"/>
    <property type="match status" value="1"/>
</dbReference>
<feature type="region of interest" description="Disordered" evidence="2">
    <location>
        <begin position="1396"/>
        <end position="1430"/>
    </location>
</feature>
<evidence type="ECO:0000313" key="3">
    <source>
        <dbReference type="EnsemblMetazoa" id="PPA34306.1"/>
    </source>
</evidence>
<dbReference type="InterPro" id="IPR036875">
    <property type="entry name" value="Znf_CCHC_sf"/>
</dbReference>
<evidence type="ECO:0000313" key="4">
    <source>
        <dbReference type="Proteomes" id="UP000005239"/>
    </source>
</evidence>
<reference evidence="3" key="2">
    <citation type="submission" date="2022-06" db="UniProtKB">
        <authorList>
            <consortium name="EnsemblMetazoa"/>
        </authorList>
    </citation>
    <scope>IDENTIFICATION</scope>
    <source>
        <strain evidence="3">PS312</strain>
    </source>
</reference>
<dbReference type="Pfam" id="PF17921">
    <property type="entry name" value="Integrase_H2C2"/>
    <property type="match status" value="1"/>
</dbReference>
<accession>A0A8R1UMX8</accession>
<dbReference type="Proteomes" id="UP000005239">
    <property type="component" value="Unassembled WGS sequence"/>
</dbReference>
<sequence>MDELGLYDDEGQLIAPQPVSVEDENMLLGDLEGDLMQERNDEVAELLNGARHGVEVRERVTRSKMRKIENSKDPRDAIKRIRMKFDTARQNLKGREESKGSTTEAILEFEGIFDKERKLIEDDLLLLDGVLVANSTDQSNVEKWKSRFQECNEKLIAMSDEIEKAKNGSVEADKTSTVFDTLAELRSNYEALLEEKKNRETRDTTILATVGVESMEEVIDRATKGERRNFAAETSAKVLEQITSALDEVGHSNIATMVDEIFKLREVNDKQADVLDEIMGSMDVTDMNDIMVSIQISKQQLEEKIKRLETELRREKDLVKKRTLERDQANDEIEKTKQAINEKERKIDATIARQREARAALSAAFRGYNLNEARRQRAEQDTDTLRLGNVGAQIVLKEMLSGRALTEYASIPDEYRSKPVRDCLEWLKEKCFGNSMFVEMDLEKKWRAMTVGGRKVDTVCNDIEYIVSKLHTDEHKQEDAKRVQFLLMYENNREYPELLKMMDEKKSYAEMKEHMRRAEYIERTLNQSRLENRGTTAKRLSNRAPEMHNGTLRDAQVSPQNGGNNSSPRVQMLAMNEANKGGRENRVSFNRRKPAYVRSENETREESGNGVDETPLMVQASRTGDVINEDPLFVKRFRPVQGVIGGLQVEACLDTGAEVNLIDKRRVDLMNGVDIERKINFDICEALGKSVKTIGTVVVDVDMNVGRRCRVGFVVSESDIPTLNLKKEVLELCDASLSCQPDSVIVLKDVRIEPGRIGSVFVGGGRPGQGSKVLITDRIEAVEGINDGSEAVQVPVWNDTSSDLVFKKNDTIGVWCKVEDVNAVKKGEESNLQTMIKHLRRQQDEERKRDNQIDAEEEENLKQWKLDQNRDEWVVKMLSMLDEVAKNKRDIEEEVVVPGTTKRTSLADWVVHNGLLYLLGQDHEKKLYIPEGRREQFVKEIHNSPLSGHLCTKKMIQKLSQEVFWGSMQKDVESVLRRYTVDVDVTDYKRRLSWMMERTRSIVALKLENERRKMKELYDAKNQHNMKIRPEKGDRVYIKVEAKQGDLKKMMSNYEGPYRVIRTSNTTVTVVRADNGLENGRENDERVVQWDRVRLVPRDTNDVDNVKNDDCGGGRRLEDMFPKERMKMERAGKVVFKSLRQLGALIDMREQWADLSIQRANTLMKEKVDLRQISTRSMKKAYEEGICEHAIEESNSVDRVGVLITGEESAISEAISSALVRKGGRSSRRPLVVMVPRDSVVTKCEGNTLEIELAIYEDLQDLRRQMRGMETSGNFPKSLFLLIKNSFTRESIEEVKAYFGEVTTDAELTCYVSAGMLPARQVDFKTEIVKMHQELLTLWNTEGLPVNLVVINSASGVLWGAHPFVTLFPIARRERKELFERAVKYIVDGTSFPMEEATGRETVKRPAPTEWGGTPSTSRTPASKKPSQGQQCYNCYEYGHTAGYCRKPKKGGSSR</sequence>
<feature type="compositionally biased region" description="Polar residues" evidence="2">
    <location>
        <begin position="557"/>
        <end position="567"/>
    </location>
</feature>
<feature type="compositionally biased region" description="Polar residues" evidence="2">
    <location>
        <begin position="1414"/>
        <end position="1430"/>
    </location>
</feature>
<feature type="coiled-coil region" evidence="1">
    <location>
        <begin position="291"/>
        <end position="360"/>
    </location>
</feature>
<reference evidence="4" key="1">
    <citation type="journal article" date="2008" name="Nat. Genet.">
        <title>The Pristionchus pacificus genome provides a unique perspective on nematode lifestyle and parasitism.</title>
        <authorList>
            <person name="Dieterich C."/>
            <person name="Clifton S.W."/>
            <person name="Schuster L.N."/>
            <person name="Chinwalla A."/>
            <person name="Delehaunty K."/>
            <person name="Dinkelacker I."/>
            <person name="Fulton L."/>
            <person name="Fulton R."/>
            <person name="Godfrey J."/>
            <person name="Minx P."/>
            <person name="Mitreva M."/>
            <person name="Roeseler W."/>
            <person name="Tian H."/>
            <person name="Witte H."/>
            <person name="Yang S.P."/>
            <person name="Wilson R.K."/>
            <person name="Sommer R.J."/>
        </authorList>
    </citation>
    <scope>NUCLEOTIDE SEQUENCE [LARGE SCALE GENOMIC DNA]</scope>
    <source>
        <strain evidence="4">PS312</strain>
    </source>
</reference>
<dbReference type="InterPro" id="IPR052160">
    <property type="entry name" value="Gypsy_RT_Integrase-like"/>
</dbReference>
<dbReference type="EnsemblMetazoa" id="PPA34306.1">
    <property type="protein sequence ID" value="PPA34306.1"/>
    <property type="gene ID" value="WBGene00272675"/>
</dbReference>
<evidence type="ECO:0000256" key="1">
    <source>
        <dbReference type="SAM" id="Coils"/>
    </source>
</evidence>
<accession>A0A2A6CKB7</accession>